<organism evidence="1 2">
    <name type="scientific">Trifolium pratense</name>
    <name type="common">Red clover</name>
    <dbReference type="NCBI Taxonomy" id="57577"/>
    <lineage>
        <taxon>Eukaryota</taxon>
        <taxon>Viridiplantae</taxon>
        <taxon>Streptophyta</taxon>
        <taxon>Embryophyta</taxon>
        <taxon>Tracheophyta</taxon>
        <taxon>Spermatophyta</taxon>
        <taxon>Magnoliopsida</taxon>
        <taxon>eudicotyledons</taxon>
        <taxon>Gunneridae</taxon>
        <taxon>Pentapetalae</taxon>
        <taxon>rosids</taxon>
        <taxon>fabids</taxon>
        <taxon>Fabales</taxon>
        <taxon>Fabaceae</taxon>
        <taxon>Papilionoideae</taxon>
        <taxon>50 kb inversion clade</taxon>
        <taxon>NPAAA clade</taxon>
        <taxon>Hologalegina</taxon>
        <taxon>IRL clade</taxon>
        <taxon>Trifolieae</taxon>
        <taxon>Trifolium</taxon>
    </lineage>
</organism>
<protein>
    <submittedName>
        <fullName evidence="1">Uncharacterized protein</fullName>
    </submittedName>
</protein>
<evidence type="ECO:0000313" key="1">
    <source>
        <dbReference type="EMBL" id="CAJ2646943.1"/>
    </source>
</evidence>
<sequence>MASELDLEDQAMKKDDGNIITQVQLKGENYDEWARAVRGSLRARRKFGFVDGSIQKPDETALEIDDWWTVNSMIVSWIFNTIEPKLRSTITYRENAKELWDDIKQRFDISNGPRIQQLKSELANCKQNGDPIVTYFGRIKKLWDELNDYDQIPVCTCNGCKCGISAALNKKREEEKLHQFLMGLDESQFRTVRSNVLSLEPLPNLNRAYQMVVQEERVGVMTRGKEERGDPIAFAVKSGRTSSWEKKPHTGSEKPCSHCKREGHDIDSCFELVGYPEWWGDRPRSDGRVNGRGKRVHRSLSGTGKGRGNNAKVNMAQVVDDTEAMANEDDQVLPGLSSKQWNAILKAVNAQKGGTSTRLTGPHFEDDDWSGGRDKFDSRSWKCIFVGYPYGKKGWEVYDIETEEYFVSRNVKFVEEVFPFSSNDQTSETHIDEWGWPLDPINECEERNDTRNVVTTNDIGAVGVVSDIEDNENHEEVQGIGQQPDTTEVVDQGGRLDCQQSVQTDELLGRGHRIKKPSTRLKDHVIHTTTISPSTSSPLHSKSSDDYLEFFSLRANMWKQIESTHICYTYLDKDDFTSGVGLLFNGAIHWLAFHRDHDLKEFVIVAFDLTERKLLDMQLPHDCDPKLHNSDLWVFGEFLSLSMVYGFS</sequence>
<reference evidence="1" key="1">
    <citation type="submission" date="2023-10" db="EMBL/GenBank/DDBJ databases">
        <authorList>
            <person name="Rodriguez Cubillos JULIANA M."/>
            <person name="De Vega J."/>
        </authorList>
    </citation>
    <scope>NUCLEOTIDE SEQUENCE</scope>
</reference>
<accession>A0ACB0JRS2</accession>
<keyword evidence="2" id="KW-1185">Reference proteome</keyword>
<comment type="caution">
    <text evidence="1">The sequence shown here is derived from an EMBL/GenBank/DDBJ whole genome shotgun (WGS) entry which is preliminary data.</text>
</comment>
<name>A0ACB0JRS2_TRIPR</name>
<proteinExistence type="predicted"/>
<dbReference type="Proteomes" id="UP001177021">
    <property type="component" value="Unassembled WGS sequence"/>
</dbReference>
<dbReference type="EMBL" id="CASHSV030000109">
    <property type="protein sequence ID" value="CAJ2646943.1"/>
    <property type="molecule type" value="Genomic_DNA"/>
</dbReference>
<evidence type="ECO:0000313" key="2">
    <source>
        <dbReference type="Proteomes" id="UP001177021"/>
    </source>
</evidence>
<gene>
    <name evidence="1" type="ORF">MILVUS5_LOCUS15565</name>
</gene>